<accession>F6YAA4</accession>
<evidence type="ECO:0000256" key="10">
    <source>
        <dbReference type="ARBA" id="ARBA00022842"/>
    </source>
</evidence>
<feature type="domain" description="Endonuclease/exonuclease/phosphatase" evidence="15">
    <location>
        <begin position="255"/>
        <end position="538"/>
    </location>
</feature>
<sequence length="548" mass="61538">PGTDVVTLSLEINGKNRKLHRPADETLEKTFCRIRATLQSSDKNNKKRKHDETGGSPIEKLECSLDEKCNEVWQRASLLEIQEEKYRVVYNPPTATMVKLPPSPLAGMTLYPSLQFDFASHQFSKFTWLRSSLNKNNMNGKKGSPTKDNWVVVSNDKLHTPSFDDVGHKFKLQVTPGSETHPANNDDVISDDVIIAEDVSGPVLPARSSYLFDCRHVHTTKKCSGDTFRMVCFNILADCYATQDFARKELFPYCPDDIIKMDYRIQLIQKELEGYHGDLICLQEVDRFVFENHLVSSMSLQNFAGALATKKQCKEGVAVFYNRDRFKLISVENKILQESLTTDEVNKDLLEKVSRNQSLKSSVLQRGSCVLLAVLQSVDAPHRHLVLANTHLFWHPRALNIRLIQILTVLPTQMGIILNLVKGGVVTPIICGDLNSKPASGLCDLMQDGNIPTNHADWYSGGITNYHGGDWSLSHDMKFVSACGKPTYTNYVTGFSDCLDYIYIDPRMLGIKQVVPHPPHHLVTMHTAIPCVTSPSDHIAQVVDLGWT</sequence>
<comment type="similarity">
    <text evidence="3">Belongs to the CCR4/nocturin family.</text>
</comment>
<keyword evidence="8" id="KW-0378">Hydrolase</keyword>
<dbReference type="Pfam" id="PF03372">
    <property type="entry name" value="Exo_endo_phos"/>
    <property type="match status" value="1"/>
</dbReference>
<dbReference type="FunFam" id="3.60.10.10:FF:000018">
    <property type="entry name" value="2',5'-phosphodiesterase 12"/>
    <property type="match status" value="1"/>
</dbReference>
<evidence type="ECO:0000256" key="9">
    <source>
        <dbReference type="ARBA" id="ARBA00022839"/>
    </source>
</evidence>
<dbReference type="Proteomes" id="UP000008144">
    <property type="component" value="Chromosome 9"/>
</dbReference>
<evidence type="ECO:0000256" key="7">
    <source>
        <dbReference type="ARBA" id="ARBA00022723"/>
    </source>
</evidence>
<dbReference type="InterPro" id="IPR036691">
    <property type="entry name" value="Endo/exonu/phosph_ase_sf"/>
</dbReference>
<dbReference type="InterPro" id="IPR005135">
    <property type="entry name" value="Endo/exonuclease/phosphatase"/>
</dbReference>
<dbReference type="GO" id="GO:0000288">
    <property type="term" value="P:nuclear-transcribed mRNA catabolic process, deadenylation-dependent decay"/>
    <property type="evidence" value="ECO:0000318"/>
    <property type="project" value="GO_Central"/>
</dbReference>
<dbReference type="InterPro" id="IPR050410">
    <property type="entry name" value="CCR4/nocturin_mRNA_transcr"/>
</dbReference>
<keyword evidence="11" id="KW-0809">Transit peptide</keyword>
<evidence type="ECO:0000256" key="4">
    <source>
        <dbReference type="ARBA" id="ARBA00022553"/>
    </source>
</evidence>
<reference evidence="17" key="3">
    <citation type="submission" date="2025-08" db="UniProtKB">
        <authorList>
            <consortium name="Ensembl"/>
        </authorList>
    </citation>
    <scope>IDENTIFICATION</scope>
</reference>
<evidence type="ECO:0000256" key="8">
    <source>
        <dbReference type="ARBA" id="ARBA00022801"/>
    </source>
</evidence>
<dbReference type="PANTHER" id="PTHR12121:SF37">
    <property type="entry name" value="2',5'-PHOSPHODIESTERASE 12"/>
    <property type="match status" value="1"/>
</dbReference>
<evidence type="ECO:0000313" key="18">
    <source>
        <dbReference type="Proteomes" id="UP000008144"/>
    </source>
</evidence>
<organism evidence="17 18">
    <name type="scientific">Ciona intestinalis</name>
    <name type="common">Transparent sea squirt</name>
    <name type="synonym">Ascidia intestinalis</name>
    <dbReference type="NCBI Taxonomy" id="7719"/>
    <lineage>
        <taxon>Eukaryota</taxon>
        <taxon>Metazoa</taxon>
        <taxon>Chordata</taxon>
        <taxon>Tunicata</taxon>
        <taxon>Ascidiacea</taxon>
        <taxon>Phlebobranchia</taxon>
        <taxon>Cionidae</taxon>
        <taxon>Ciona</taxon>
    </lineage>
</organism>
<dbReference type="FunCoup" id="F6YAA4">
    <property type="interactions" value="895"/>
</dbReference>
<keyword evidence="12" id="KW-0496">Mitochondrion</keyword>
<dbReference type="GO" id="GO:0005759">
    <property type="term" value="C:mitochondrial matrix"/>
    <property type="evidence" value="ECO:0007669"/>
    <property type="project" value="UniProtKB-SubCell"/>
</dbReference>
<dbReference type="GO" id="GO:0046872">
    <property type="term" value="F:metal ion binding"/>
    <property type="evidence" value="ECO:0007669"/>
    <property type="project" value="UniProtKB-KW"/>
</dbReference>
<proteinExistence type="inferred from homology"/>
<dbReference type="GO" id="GO:0000175">
    <property type="term" value="F:3'-5'-RNA exonuclease activity"/>
    <property type="evidence" value="ECO:0000318"/>
    <property type="project" value="GO_Central"/>
</dbReference>
<evidence type="ECO:0000259" key="15">
    <source>
        <dbReference type="Pfam" id="PF03372"/>
    </source>
</evidence>
<dbReference type="Ensembl" id="ENSCINT00000014187.2">
    <property type="protein sequence ID" value="ENSCINP00000014187.2"/>
    <property type="gene ID" value="ENSCING00000006903.2"/>
</dbReference>
<dbReference type="STRING" id="7719.ENSCINP00000014187"/>
<dbReference type="EMBL" id="EAAA01002797">
    <property type="status" value="NOT_ANNOTATED_CDS"/>
    <property type="molecule type" value="Genomic_DNA"/>
</dbReference>
<evidence type="ECO:0000256" key="5">
    <source>
        <dbReference type="ARBA" id="ARBA00022664"/>
    </source>
</evidence>
<dbReference type="GO" id="GO:0005739">
    <property type="term" value="C:mitochondrion"/>
    <property type="evidence" value="ECO:0000318"/>
    <property type="project" value="GO_Central"/>
</dbReference>
<dbReference type="PANTHER" id="PTHR12121">
    <property type="entry name" value="CARBON CATABOLITE REPRESSOR PROTEIN 4"/>
    <property type="match status" value="1"/>
</dbReference>
<evidence type="ECO:0000256" key="3">
    <source>
        <dbReference type="ARBA" id="ARBA00010774"/>
    </source>
</evidence>
<evidence type="ECO:0000256" key="11">
    <source>
        <dbReference type="ARBA" id="ARBA00022946"/>
    </source>
</evidence>
<evidence type="ECO:0000256" key="12">
    <source>
        <dbReference type="ARBA" id="ARBA00023128"/>
    </source>
</evidence>
<keyword evidence="18" id="KW-1185">Reference proteome</keyword>
<dbReference type="Gene3D" id="3.60.10.10">
    <property type="entry name" value="Endonuclease/exonuclease/phosphatase"/>
    <property type="match status" value="1"/>
</dbReference>
<reference evidence="17" key="2">
    <citation type="journal article" date="2008" name="Genome Biol.">
        <title>Improved genome assembly and evidence-based global gene model set for the chordate Ciona intestinalis: new insight into intron and operon populations.</title>
        <authorList>
            <person name="Satou Y."/>
            <person name="Mineta K."/>
            <person name="Ogasawara M."/>
            <person name="Sasakura Y."/>
            <person name="Shoguchi E."/>
            <person name="Ueno K."/>
            <person name="Yamada L."/>
            <person name="Matsumoto J."/>
            <person name="Wasserscheid J."/>
            <person name="Dewar K."/>
            <person name="Wiley G.B."/>
            <person name="Macmil S.L."/>
            <person name="Roe B.A."/>
            <person name="Zeller R.W."/>
            <person name="Hastings K.E."/>
            <person name="Lemaire P."/>
            <person name="Lindquist E."/>
            <person name="Endo T."/>
            <person name="Hotta K."/>
            <person name="Inaba K."/>
        </authorList>
    </citation>
    <scope>NUCLEOTIDE SEQUENCE [LARGE SCALE GENOMIC DNA]</scope>
    <source>
        <strain evidence="17">wild type</strain>
    </source>
</reference>
<name>F6YAA4_CIOIN</name>
<evidence type="ECO:0000256" key="1">
    <source>
        <dbReference type="ARBA" id="ARBA00001946"/>
    </source>
</evidence>
<keyword evidence="5" id="KW-0507">mRNA processing</keyword>
<reference evidence="17" key="4">
    <citation type="submission" date="2025-09" db="UniProtKB">
        <authorList>
            <consortium name="Ensembl"/>
        </authorList>
    </citation>
    <scope>IDENTIFICATION</scope>
</reference>
<evidence type="ECO:0000256" key="14">
    <source>
        <dbReference type="ARBA" id="ARBA00083541"/>
    </source>
</evidence>
<dbReference type="GeneTree" id="ENSGT00940000157205"/>
<evidence type="ECO:0000256" key="2">
    <source>
        <dbReference type="ARBA" id="ARBA00004305"/>
    </source>
</evidence>
<comment type="cofactor">
    <cofactor evidence="1">
        <name>Mg(2+)</name>
        <dbReference type="ChEBI" id="CHEBI:18420"/>
    </cofactor>
</comment>
<dbReference type="GO" id="GO:0006397">
    <property type="term" value="P:mRNA processing"/>
    <property type="evidence" value="ECO:0007669"/>
    <property type="project" value="UniProtKB-KW"/>
</dbReference>
<keyword evidence="10" id="KW-0460">Magnesium</keyword>
<dbReference type="AlphaFoldDB" id="F6YAA4"/>
<evidence type="ECO:0000256" key="6">
    <source>
        <dbReference type="ARBA" id="ARBA00022722"/>
    </source>
</evidence>
<protein>
    <recommendedName>
        <fullName evidence="13">2',5'-phosphodiesterase 12</fullName>
    </recommendedName>
    <alternativeName>
        <fullName evidence="14">Mitochondrial deadenylase</fullName>
    </alternativeName>
</protein>
<reference evidence="18" key="1">
    <citation type="journal article" date="2002" name="Science">
        <title>The draft genome of Ciona intestinalis: insights into chordate and vertebrate origins.</title>
        <authorList>
            <person name="Dehal P."/>
            <person name="Satou Y."/>
            <person name="Campbell R.K."/>
            <person name="Chapman J."/>
            <person name="Degnan B."/>
            <person name="De Tomaso A."/>
            <person name="Davidson B."/>
            <person name="Di Gregorio A."/>
            <person name="Gelpke M."/>
            <person name="Goodstein D.M."/>
            <person name="Harafuji N."/>
            <person name="Hastings K.E."/>
            <person name="Ho I."/>
            <person name="Hotta K."/>
            <person name="Huang W."/>
            <person name="Kawashima T."/>
            <person name="Lemaire P."/>
            <person name="Martinez D."/>
            <person name="Meinertzhagen I.A."/>
            <person name="Necula S."/>
            <person name="Nonaka M."/>
            <person name="Putnam N."/>
            <person name="Rash S."/>
            <person name="Saiga H."/>
            <person name="Satake M."/>
            <person name="Terry A."/>
            <person name="Yamada L."/>
            <person name="Wang H.G."/>
            <person name="Awazu S."/>
            <person name="Azumi K."/>
            <person name="Boore J."/>
            <person name="Branno M."/>
            <person name="Chin-Bow S."/>
            <person name="DeSantis R."/>
            <person name="Doyle S."/>
            <person name="Francino P."/>
            <person name="Keys D.N."/>
            <person name="Haga S."/>
            <person name="Hayashi H."/>
            <person name="Hino K."/>
            <person name="Imai K.S."/>
            <person name="Inaba K."/>
            <person name="Kano S."/>
            <person name="Kobayashi K."/>
            <person name="Kobayashi M."/>
            <person name="Lee B.I."/>
            <person name="Makabe K.W."/>
            <person name="Manohar C."/>
            <person name="Matassi G."/>
            <person name="Medina M."/>
            <person name="Mochizuki Y."/>
            <person name="Mount S."/>
            <person name="Morishita T."/>
            <person name="Miura S."/>
            <person name="Nakayama A."/>
            <person name="Nishizaka S."/>
            <person name="Nomoto H."/>
            <person name="Ohta F."/>
            <person name="Oishi K."/>
            <person name="Rigoutsos I."/>
            <person name="Sano M."/>
            <person name="Sasaki A."/>
            <person name="Sasakura Y."/>
            <person name="Shoguchi E."/>
            <person name="Shin-i T."/>
            <person name="Spagnuolo A."/>
            <person name="Stainier D."/>
            <person name="Suzuki M.M."/>
            <person name="Tassy O."/>
            <person name="Takatori N."/>
            <person name="Tokuoka M."/>
            <person name="Yagi K."/>
            <person name="Yoshizaki F."/>
            <person name="Wada S."/>
            <person name="Zhang C."/>
            <person name="Hyatt P.D."/>
            <person name="Larimer F."/>
            <person name="Detter C."/>
            <person name="Doggett N."/>
            <person name="Glavina T."/>
            <person name="Hawkins T."/>
            <person name="Richardson P."/>
            <person name="Lucas S."/>
            <person name="Kohara Y."/>
            <person name="Levine M."/>
            <person name="Satoh N."/>
            <person name="Rokhsar D.S."/>
        </authorList>
    </citation>
    <scope>NUCLEOTIDE SEQUENCE [LARGE SCALE GENOMIC DNA]</scope>
</reference>
<dbReference type="Pfam" id="PF21171">
    <property type="entry name" value="PDE12-like_N"/>
    <property type="match status" value="1"/>
</dbReference>
<dbReference type="InParanoid" id="F6YAA4"/>
<feature type="domain" description="2',5'-phosphodiesterase 12-like N-terminal" evidence="16">
    <location>
        <begin position="92"/>
        <end position="179"/>
    </location>
</feature>
<dbReference type="GO" id="GO:0004535">
    <property type="term" value="F:poly(A)-specific ribonuclease activity"/>
    <property type="evidence" value="ECO:0007669"/>
    <property type="project" value="UniProtKB-ARBA"/>
</dbReference>
<dbReference type="InterPro" id="IPR048821">
    <property type="entry name" value="PDE12-like_N"/>
</dbReference>
<keyword evidence="6" id="KW-0540">Nuclease</keyword>
<evidence type="ECO:0000256" key="13">
    <source>
        <dbReference type="ARBA" id="ARBA00072755"/>
    </source>
</evidence>
<evidence type="ECO:0000313" key="17">
    <source>
        <dbReference type="Ensembl" id="ENSCINP00000014187.2"/>
    </source>
</evidence>
<keyword evidence="7" id="KW-0479">Metal-binding</keyword>
<keyword evidence="4" id="KW-0597">Phosphoprotein</keyword>
<evidence type="ECO:0000259" key="16">
    <source>
        <dbReference type="Pfam" id="PF21171"/>
    </source>
</evidence>
<keyword evidence="9" id="KW-0269">Exonuclease</keyword>
<dbReference type="OMA" id="FRLKSAC"/>
<dbReference type="SUPFAM" id="SSF56219">
    <property type="entry name" value="DNase I-like"/>
    <property type="match status" value="1"/>
</dbReference>
<comment type="subcellular location">
    <subcellularLocation>
        <location evidence="2">Mitochondrion matrix</location>
    </subcellularLocation>
</comment>